<comment type="similarity">
    <text evidence="1">Belongs to the cytidine and deoxycytidylate deaminase family. ADAT2 subfamily.</text>
</comment>
<feature type="domain" description="CMP/dCMP-type deaminase" evidence="9">
    <location>
        <begin position="6"/>
        <end position="134"/>
    </location>
</feature>
<gene>
    <name evidence="8" type="primary">tadA</name>
    <name evidence="10" type="ORF">Tfer_2943</name>
</gene>
<dbReference type="NCBIfam" id="NF008113">
    <property type="entry name" value="PRK10860.1"/>
    <property type="match status" value="1"/>
</dbReference>
<evidence type="ECO:0000256" key="2">
    <source>
        <dbReference type="ARBA" id="ARBA00011738"/>
    </source>
</evidence>
<evidence type="ECO:0000259" key="9">
    <source>
        <dbReference type="PROSITE" id="PS51747"/>
    </source>
</evidence>
<comment type="subunit">
    <text evidence="2 8">Homodimer.</text>
</comment>
<dbReference type="SUPFAM" id="SSF53927">
    <property type="entry name" value="Cytidine deaminase-like"/>
    <property type="match status" value="1"/>
</dbReference>
<evidence type="ECO:0000256" key="8">
    <source>
        <dbReference type="HAMAP-Rule" id="MF_00972"/>
    </source>
</evidence>
<dbReference type="GO" id="GO:0052717">
    <property type="term" value="F:tRNA-specific adenosine-34 deaminase activity"/>
    <property type="evidence" value="ECO:0007669"/>
    <property type="project" value="UniProtKB-UniRule"/>
</dbReference>
<feature type="active site" description="Proton donor" evidence="8">
    <location>
        <position position="59"/>
    </location>
</feature>
<keyword evidence="4 8" id="KW-0479">Metal-binding</keyword>
<reference evidence="11" key="1">
    <citation type="submission" date="2015-07" db="EMBL/GenBank/DDBJ databases">
        <title>Complete Genome of Thermincola ferriacetica strain Z-0001T.</title>
        <authorList>
            <person name="Lusk B."/>
            <person name="Badalamenti J.P."/>
            <person name="Parameswaran P."/>
            <person name="Bond D.R."/>
            <person name="Torres C.I."/>
        </authorList>
    </citation>
    <scope>NUCLEOTIDE SEQUENCE [LARGE SCALE GENOMIC DNA]</scope>
    <source>
        <strain evidence="11">Z-0001</strain>
    </source>
</reference>
<protein>
    <recommendedName>
        <fullName evidence="8">tRNA-specific adenosine deaminase</fullName>
        <ecNumber evidence="8">3.5.4.33</ecNumber>
    </recommendedName>
</protein>
<proteinExistence type="inferred from homology"/>
<dbReference type="HAMAP" id="MF_00972">
    <property type="entry name" value="tRNA_aden_deaminase"/>
    <property type="match status" value="1"/>
</dbReference>
<organism evidence="10 11">
    <name type="scientific">Thermincola ferriacetica</name>
    <dbReference type="NCBI Taxonomy" id="281456"/>
    <lineage>
        <taxon>Bacteria</taxon>
        <taxon>Bacillati</taxon>
        <taxon>Bacillota</taxon>
        <taxon>Clostridia</taxon>
        <taxon>Eubacteriales</taxon>
        <taxon>Thermincolaceae</taxon>
        <taxon>Thermincola</taxon>
    </lineage>
</organism>
<keyword evidence="3 8" id="KW-0819">tRNA processing</keyword>
<dbReference type="PANTHER" id="PTHR11079">
    <property type="entry name" value="CYTOSINE DEAMINASE FAMILY MEMBER"/>
    <property type="match status" value="1"/>
</dbReference>
<feature type="binding site" evidence="8">
    <location>
        <position position="88"/>
    </location>
    <ligand>
        <name>Zn(2+)</name>
        <dbReference type="ChEBI" id="CHEBI:29105"/>
        <note>catalytic</note>
    </ligand>
</feature>
<dbReference type="AlphaFoldDB" id="A0A0L6VYU1"/>
<feature type="binding site" evidence="8">
    <location>
        <position position="57"/>
    </location>
    <ligand>
        <name>Zn(2+)</name>
        <dbReference type="ChEBI" id="CHEBI:29105"/>
        <note>catalytic</note>
    </ligand>
</feature>
<sequence length="155" mass="17244">MICLNEKHIQYMQLALEEARAAFKLGEVPIGAVIVIGDDVVARAHNMKEQWKDATAHAELVAIKEAVQKLGHWRYLKDAALYVTIEPCPMCAGAMVQSRIEKVVYGAADPKAGAMGSLMNLAQDPRLNHRVEVVAGVLEEECSKLMKAFFRRLRK</sequence>
<evidence type="ECO:0000256" key="5">
    <source>
        <dbReference type="ARBA" id="ARBA00022801"/>
    </source>
</evidence>
<evidence type="ECO:0000313" key="10">
    <source>
        <dbReference type="EMBL" id="KNZ68487.1"/>
    </source>
</evidence>
<dbReference type="CDD" id="cd01285">
    <property type="entry name" value="nucleoside_deaminase"/>
    <property type="match status" value="1"/>
</dbReference>
<dbReference type="EMBL" id="LGTE01000029">
    <property type="protein sequence ID" value="KNZ68487.1"/>
    <property type="molecule type" value="Genomic_DNA"/>
</dbReference>
<accession>A0A0L6VYU1</accession>
<evidence type="ECO:0000256" key="4">
    <source>
        <dbReference type="ARBA" id="ARBA00022723"/>
    </source>
</evidence>
<evidence type="ECO:0000256" key="7">
    <source>
        <dbReference type="ARBA" id="ARBA00048045"/>
    </source>
</evidence>
<evidence type="ECO:0000256" key="1">
    <source>
        <dbReference type="ARBA" id="ARBA00010669"/>
    </source>
</evidence>
<dbReference type="PANTHER" id="PTHR11079:SF202">
    <property type="entry name" value="TRNA-SPECIFIC ADENOSINE DEAMINASE"/>
    <property type="match status" value="1"/>
</dbReference>
<dbReference type="InterPro" id="IPR028883">
    <property type="entry name" value="tRNA_aden_deaminase"/>
</dbReference>
<dbReference type="Proteomes" id="UP000037175">
    <property type="component" value="Unassembled WGS sequence"/>
</dbReference>
<keyword evidence="6 8" id="KW-0862">Zinc</keyword>
<dbReference type="GO" id="GO:0008270">
    <property type="term" value="F:zinc ion binding"/>
    <property type="evidence" value="ECO:0007669"/>
    <property type="project" value="UniProtKB-UniRule"/>
</dbReference>
<dbReference type="RefSeq" id="WP_052218918.1">
    <property type="nucleotide sequence ID" value="NZ_LGTE01000029.1"/>
</dbReference>
<comment type="function">
    <text evidence="8">Catalyzes the deamination of adenosine to inosine at the wobble position 34 of tRNA(Arg2).</text>
</comment>
<dbReference type="EC" id="3.5.4.33" evidence="8"/>
<name>A0A0L6VYU1_9FIRM</name>
<evidence type="ECO:0000313" key="11">
    <source>
        <dbReference type="Proteomes" id="UP000037175"/>
    </source>
</evidence>
<evidence type="ECO:0000256" key="3">
    <source>
        <dbReference type="ARBA" id="ARBA00022694"/>
    </source>
</evidence>
<dbReference type="GO" id="GO:0002100">
    <property type="term" value="P:tRNA wobble adenosine to inosine editing"/>
    <property type="evidence" value="ECO:0007669"/>
    <property type="project" value="UniProtKB-UniRule"/>
</dbReference>
<keyword evidence="11" id="KW-1185">Reference proteome</keyword>
<dbReference type="PROSITE" id="PS51747">
    <property type="entry name" value="CYT_DCMP_DEAMINASES_2"/>
    <property type="match status" value="1"/>
</dbReference>
<dbReference type="Pfam" id="PF14437">
    <property type="entry name" value="MafB19-deam"/>
    <property type="match status" value="1"/>
</dbReference>
<comment type="catalytic activity">
    <reaction evidence="7 8">
        <text>adenosine(34) in tRNA + H2O + H(+) = inosine(34) in tRNA + NH4(+)</text>
        <dbReference type="Rhea" id="RHEA:43168"/>
        <dbReference type="Rhea" id="RHEA-COMP:10373"/>
        <dbReference type="Rhea" id="RHEA-COMP:10374"/>
        <dbReference type="ChEBI" id="CHEBI:15377"/>
        <dbReference type="ChEBI" id="CHEBI:15378"/>
        <dbReference type="ChEBI" id="CHEBI:28938"/>
        <dbReference type="ChEBI" id="CHEBI:74411"/>
        <dbReference type="ChEBI" id="CHEBI:82852"/>
        <dbReference type="EC" id="3.5.4.33"/>
    </reaction>
</comment>
<keyword evidence="5 8" id="KW-0378">Hydrolase</keyword>
<dbReference type="InterPro" id="IPR016193">
    <property type="entry name" value="Cytidine_deaminase-like"/>
</dbReference>
<dbReference type="FunFam" id="3.40.140.10:FF:000005">
    <property type="entry name" value="tRNA-specific adenosine deaminase"/>
    <property type="match status" value="1"/>
</dbReference>
<dbReference type="PROSITE" id="PS00903">
    <property type="entry name" value="CYT_DCMP_DEAMINASES_1"/>
    <property type="match status" value="1"/>
</dbReference>
<dbReference type="InterPro" id="IPR058535">
    <property type="entry name" value="MafB19-deam"/>
</dbReference>
<dbReference type="Gene3D" id="3.40.140.10">
    <property type="entry name" value="Cytidine Deaminase, domain 2"/>
    <property type="match status" value="1"/>
</dbReference>
<dbReference type="PATRIC" id="fig|281456.6.peg.3081"/>
<evidence type="ECO:0000256" key="6">
    <source>
        <dbReference type="ARBA" id="ARBA00022833"/>
    </source>
</evidence>
<comment type="cofactor">
    <cofactor evidence="8">
        <name>Zn(2+)</name>
        <dbReference type="ChEBI" id="CHEBI:29105"/>
    </cofactor>
    <text evidence="8">Binds 1 zinc ion per subunit.</text>
</comment>
<comment type="caution">
    <text evidence="10">The sequence shown here is derived from an EMBL/GenBank/DDBJ whole genome shotgun (WGS) entry which is preliminary data.</text>
</comment>
<dbReference type="InterPro" id="IPR002125">
    <property type="entry name" value="CMP_dCMP_dom"/>
</dbReference>
<dbReference type="InterPro" id="IPR016192">
    <property type="entry name" value="APOBEC/CMP_deaminase_Zn-bd"/>
</dbReference>
<feature type="binding site" evidence="8">
    <location>
        <position position="91"/>
    </location>
    <ligand>
        <name>Zn(2+)</name>
        <dbReference type="ChEBI" id="CHEBI:29105"/>
        <note>catalytic</note>
    </ligand>
</feature>